<gene>
    <name evidence="2" type="ORF">OUZ56_004142</name>
</gene>
<keyword evidence="1" id="KW-0812">Transmembrane</keyword>
<sequence length="75" mass="8099">MTAASNRTVNLAAAVSLASVFLLAGIIIRHILVWCGTSILKGCAPVGAGLKFQGAWHHFLLAHHRPKYSQVLFFV</sequence>
<feature type="transmembrane region" description="Helical" evidence="1">
    <location>
        <begin position="12"/>
        <end position="32"/>
    </location>
</feature>
<keyword evidence="3" id="KW-1185">Reference proteome</keyword>
<evidence type="ECO:0000313" key="2">
    <source>
        <dbReference type="EMBL" id="KAK4002306.1"/>
    </source>
</evidence>
<dbReference type="EMBL" id="JAOYFB010000001">
    <property type="protein sequence ID" value="KAK4002306.1"/>
    <property type="molecule type" value="Genomic_DNA"/>
</dbReference>
<evidence type="ECO:0000256" key="1">
    <source>
        <dbReference type="SAM" id="Phobius"/>
    </source>
</evidence>
<organism evidence="2 3">
    <name type="scientific">Daphnia magna</name>
    <dbReference type="NCBI Taxonomy" id="35525"/>
    <lineage>
        <taxon>Eukaryota</taxon>
        <taxon>Metazoa</taxon>
        <taxon>Ecdysozoa</taxon>
        <taxon>Arthropoda</taxon>
        <taxon>Crustacea</taxon>
        <taxon>Branchiopoda</taxon>
        <taxon>Diplostraca</taxon>
        <taxon>Cladocera</taxon>
        <taxon>Anomopoda</taxon>
        <taxon>Daphniidae</taxon>
        <taxon>Daphnia</taxon>
    </lineage>
</organism>
<keyword evidence="1" id="KW-0472">Membrane</keyword>
<accession>A0ABQ9YP30</accession>
<keyword evidence="1" id="KW-1133">Transmembrane helix</keyword>
<dbReference type="Proteomes" id="UP001234178">
    <property type="component" value="Unassembled WGS sequence"/>
</dbReference>
<evidence type="ECO:0000313" key="3">
    <source>
        <dbReference type="Proteomes" id="UP001234178"/>
    </source>
</evidence>
<comment type="caution">
    <text evidence="2">The sequence shown here is derived from an EMBL/GenBank/DDBJ whole genome shotgun (WGS) entry which is preliminary data.</text>
</comment>
<reference evidence="2 3" key="1">
    <citation type="journal article" date="2023" name="Nucleic Acids Res.">
        <title>The hologenome of Daphnia magna reveals possible DNA methylation and microbiome-mediated evolution of the host genome.</title>
        <authorList>
            <person name="Chaturvedi A."/>
            <person name="Li X."/>
            <person name="Dhandapani V."/>
            <person name="Marshall H."/>
            <person name="Kissane S."/>
            <person name="Cuenca-Cambronero M."/>
            <person name="Asole G."/>
            <person name="Calvet F."/>
            <person name="Ruiz-Romero M."/>
            <person name="Marangio P."/>
            <person name="Guigo R."/>
            <person name="Rago D."/>
            <person name="Mirbahai L."/>
            <person name="Eastwood N."/>
            <person name="Colbourne J.K."/>
            <person name="Zhou J."/>
            <person name="Mallon E."/>
            <person name="Orsini L."/>
        </authorList>
    </citation>
    <scope>NUCLEOTIDE SEQUENCE [LARGE SCALE GENOMIC DNA]</scope>
    <source>
        <strain evidence="2">LRV0_1</strain>
    </source>
</reference>
<proteinExistence type="predicted"/>
<name>A0ABQ9YP30_9CRUS</name>
<protein>
    <submittedName>
        <fullName evidence="2">Uncharacterized protein</fullName>
    </submittedName>
</protein>